<gene>
    <name evidence="1" type="ORF">AVW11_34305</name>
</gene>
<protein>
    <submittedName>
        <fullName evidence="1">Uncharacterized protein</fullName>
    </submittedName>
</protein>
<keyword evidence="2" id="KW-1185">Reference proteome</keyword>
<evidence type="ECO:0000313" key="1">
    <source>
        <dbReference type="EMBL" id="OLZ46024.1"/>
    </source>
</evidence>
<dbReference type="RefSeq" id="WP_060177423.1">
    <property type="nucleotide sequence ID" value="NZ_MQUR01000156.1"/>
</dbReference>
<dbReference type="EMBL" id="MQUR01000156">
    <property type="protein sequence ID" value="OLZ46024.1"/>
    <property type="molecule type" value="Genomic_DNA"/>
</dbReference>
<comment type="caution">
    <text evidence="1">The sequence shown here is derived from an EMBL/GenBank/DDBJ whole genome shotgun (WGS) entry which is preliminary data.</text>
</comment>
<accession>A0ABX3FSH5</accession>
<evidence type="ECO:0000313" key="2">
    <source>
        <dbReference type="Proteomes" id="UP000187151"/>
    </source>
</evidence>
<sequence length="68" mass="6590">MNDPLAPSPKSAETVASCCGPVSAAPTAEVHPAESSPCCGTREGADAAGACCDPQSRRAAVAARAGCC</sequence>
<reference evidence="1 2" key="1">
    <citation type="submission" date="2016-01" db="EMBL/GenBank/DDBJ databases">
        <title>Streptomyces amritsarensis strain MTCC 11845 genome sequencing and assembly.</title>
        <authorList>
            <person name="Sharma D."/>
            <person name="Nair G.R."/>
            <person name="Kaur G."/>
            <person name="Manhas R.K."/>
            <person name="Mayilraj S."/>
        </authorList>
    </citation>
    <scope>NUCLEOTIDE SEQUENCE [LARGE SCALE GENOMIC DNA]</scope>
    <source>
        <strain evidence="1 2">MTCC 11845</strain>
    </source>
</reference>
<dbReference type="Proteomes" id="UP000187151">
    <property type="component" value="Unassembled WGS sequence"/>
</dbReference>
<name>A0ABX3FSH5_9ACTN</name>
<organism evidence="1 2">
    <name type="scientific">Streptomyces amritsarensis</name>
    <dbReference type="NCBI Taxonomy" id="681158"/>
    <lineage>
        <taxon>Bacteria</taxon>
        <taxon>Bacillati</taxon>
        <taxon>Actinomycetota</taxon>
        <taxon>Actinomycetes</taxon>
        <taxon>Kitasatosporales</taxon>
        <taxon>Streptomycetaceae</taxon>
        <taxon>Streptomyces</taxon>
    </lineage>
</organism>
<proteinExistence type="predicted"/>